<dbReference type="EMBL" id="QXFL01000004">
    <property type="protein sequence ID" value="RIV85649.1"/>
    <property type="molecule type" value="Genomic_DNA"/>
</dbReference>
<evidence type="ECO:0000256" key="2">
    <source>
        <dbReference type="ARBA" id="ARBA00010265"/>
    </source>
</evidence>
<dbReference type="InterPro" id="IPR042217">
    <property type="entry name" value="T4SS_VirB10/TrbI"/>
</dbReference>
<evidence type="ECO:0000256" key="3">
    <source>
        <dbReference type="ARBA" id="ARBA00022692"/>
    </source>
</evidence>
<dbReference type="Proteomes" id="UP000286576">
    <property type="component" value="Unassembled WGS sequence"/>
</dbReference>
<dbReference type="GO" id="GO:0016020">
    <property type="term" value="C:membrane"/>
    <property type="evidence" value="ECO:0007669"/>
    <property type="project" value="UniProtKB-SubCell"/>
</dbReference>
<reference evidence="8 9" key="1">
    <citation type="submission" date="2018-08" db="EMBL/GenBank/DDBJ databases">
        <title>Erythrobacter zhengii sp.nov., a bacterium isolated from deep-sea sediment.</title>
        <authorList>
            <person name="Fang C."/>
            <person name="Wu Y.-H."/>
            <person name="Sun C."/>
            <person name="Wang H."/>
            <person name="Cheng H."/>
            <person name="Meng F.-X."/>
            <person name="Wang C.-S."/>
            <person name="Xu X.-W."/>
        </authorList>
    </citation>
    <scope>NUCLEOTIDE SEQUENCE [LARGE SCALE GENOMIC DNA]</scope>
    <source>
        <strain evidence="8 9">V18</strain>
    </source>
</reference>
<proteinExistence type="inferred from homology"/>
<dbReference type="CDD" id="cd16429">
    <property type="entry name" value="VirB10"/>
    <property type="match status" value="1"/>
</dbReference>
<dbReference type="Gene3D" id="2.40.128.260">
    <property type="entry name" value="Type IV secretion system, VirB10/TraB/TrbI"/>
    <property type="match status" value="1"/>
</dbReference>
<evidence type="ECO:0000313" key="8">
    <source>
        <dbReference type="EMBL" id="RIV85649.1"/>
    </source>
</evidence>
<evidence type="ECO:0000256" key="7">
    <source>
        <dbReference type="SAM" id="Phobius"/>
    </source>
</evidence>
<dbReference type="Pfam" id="PF03743">
    <property type="entry name" value="TrbI"/>
    <property type="match status" value="1"/>
</dbReference>
<protein>
    <submittedName>
        <fullName evidence="8">TrbI/VirB10 family protein</fullName>
    </submittedName>
</protein>
<dbReference type="OrthoDB" id="9807354at2"/>
<evidence type="ECO:0000256" key="4">
    <source>
        <dbReference type="ARBA" id="ARBA00022989"/>
    </source>
</evidence>
<keyword evidence="5 7" id="KW-0472">Membrane</keyword>
<organism evidence="8 9">
    <name type="scientific">Aurantiacibacter zhengii</name>
    <dbReference type="NCBI Taxonomy" id="2307003"/>
    <lineage>
        <taxon>Bacteria</taxon>
        <taxon>Pseudomonadati</taxon>
        <taxon>Pseudomonadota</taxon>
        <taxon>Alphaproteobacteria</taxon>
        <taxon>Sphingomonadales</taxon>
        <taxon>Erythrobacteraceae</taxon>
        <taxon>Aurantiacibacter</taxon>
    </lineage>
</organism>
<comment type="caution">
    <text evidence="8">The sequence shown here is derived from an EMBL/GenBank/DDBJ whole genome shotgun (WGS) entry which is preliminary data.</text>
</comment>
<sequence>MSSPSSTSYLPDDDLRPVVRTGSQRDYGLWAFLVILLVGGFWLFSTLREAGEAAQIPSVLLPQDSTSRISSPPPLVLPPAARELPRDIGEEAAPLSPPAAAPPVSFPTPPQRPPAVEPPQGYTPPGPPPAPVTSPAPSSPAVVYQRRENVDSGPGPFADDGGAVKLANPSMTVPQGTIIPAVLETAFDSTRAGRVRALVQRDIRGFDGTRVLVPRGSRLFGEYEAGVNPGERRAAITWTRLLTPDGISISLDSPASDPLGRGGVEGDVNSRFFSRFGGALLQTLLGIGTGIAIGEATGGGGTVVALPGSTQNISSPGPNQARPVLEIDHGTSVTVYVSRDLDFSNVER</sequence>
<comment type="similarity">
    <text evidence="2">Belongs to the TrbI/VirB10 family.</text>
</comment>
<accession>A0A418NR65</accession>
<feature type="region of interest" description="Disordered" evidence="6">
    <location>
        <begin position="91"/>
        <end position="143"/>
    </location>
</feature>
<keyword evidence="9" id="KW-1185">Reference proteome</keyword>
<evidence type="ECO:0000313" key="9">
    <source>
        <dbReference type="Proteomes" id="UP000286576"/>
    </source>
</evidence>
<evidence type="ECO:0000256" key="5">
    <source>
        <dbReference type="ARBA" id="ARBA00023136"/>
    </source>
</evidence>
<evidence type="ECO:0000256" key="6">
    <source>
        <dbReference type="SAM" id="MobiDB-lite"/>
    </source>
</evidence>
<dbReference type="AlphaFoldDB" id="A0A418NR65"/>
<evidence type="ECO:0000256" key="1">
    <source>
        <dbReference type="ARBA" id="ARBA00004167"/>
    </source>
</evidence>
<feature type="transmembrane region" description="Helical" evidence="7">
    <location>
        <begin position="27"/>
        <end position="44"/>
    </location>
</feature>
<name>A0A418NR65_9SPHN</name>
<keyword evidence="3 7" id="KW-0812">Transmembrane</keyword>
<gene>
    <name evidence="8" type="ORF">D2V07_09890</name>
</gene>
<comment type="subcellular location">
    <subcellularLocation>
        <location evidence="1">Membrane</location>
        <topology evidence="1">Single-pass membrane protein</topology>
    </subcellularLocation>
</comment>
<feature type="compositionally biased region" description="Pro residues" evidence="6">
    <location>
        <begin position="95"/>
        <end position="138"/>
    </location>
</feature>
<dbReference type="InterPro" id="IPR005498">
    <property type="entry name" value="T4SS_VirB10/TraB/TrbI"/>
</dbReference>
<keyword evidence="4 7" id="KW-1133">Transmembrane helix</keyword>
<dbReference type="RefSeq" id="WP_119586840.1">
    <property type="nucleotide sequence ID" value="NZ_CAWODQ010000024.1"/>
</dbReference>